<gene>
    <name evidence="2" type="ORF">HDCHBGLK_03640</name>
</gene>
<dbReference type="RefSeq" id="WP_004605466.1">
    <property type="nucleotide sequence ID" value="NZ_CP036170.1"/>
</dbReference>
<proteinExistence type="predicted"/>
<organism evidence="2 3">
    <name type="scientific">Clostridium scindens (strain ATCC 35704 / DSM 5676 / VPI 13733 / 19)</name>
    <dbReference type="NCBI Taxonomy" id="411468"/>
    <lineage>
        <taxon>Bacteria</taxon>
        <taxon>Bacillati</taxon>
        <taxon>Bacillota</taxon>
        <taxon>Clostridia</taxon>
        <taxon>Lachnospirales</taxon>
        <taxon>Lachnospiraceae</taxon>
    </lineage>
</organism>
<dbReference type="EMBL" id="CP036170">
    <property type="protein sequence ID" value="QBF76223.1"/>
    <property type="molecule type" value="Genomic_DNA"/>
</dbReference>
<dbReference type="OrthoDB" id="9786100at2"/>
<feature type="domain" description="LicD/FKTN/FKRP nucleotidyltransferase" evidence="1">
    <location>
        <begin position="31"/>
        <end position="261"/>
    </location>
</feature>
<dbReference type="GeneID" id="62697813"/>
<dbReference type="KEGG" id="csci:HDCHBGLK_03640"/>
<protein>
    <recommendedName>
        <fullName evidence="1">LicD/FKTN/FKRP nucleotidyltransferase domain-containing protein</fullName>
    </recommendedName>
</protein>
<dbReference type="Proteomes" id="UP000289664">
    <property type="component" value="Chromosome"/>
</dbReference>
<sequence>MAEIYKDYAPEVLKHLQELELEILKDFCNLCEEYNIDYFGVGGTSIGAVRHGGFIPWDDDIDIGLLRKDFDRFIKIAKKKMGDKYEILNAETDCNYPLMSTRLMLKGTEFREECFRKLPCKMGIFLDIYCFDNISNNKIKMRIQGARAWFWGKLMVLCAVDEPVLYFGGWEKKIILLVSKVIHNIFMMLNITPNVFYKRAKKIILKYSKYKTKNVAYFFDPTPYTSIISVSDICPTKKMQYAGLEVRFPSNIEEYLKNRYGNYMELPPKDKRHNHPPYRLDFGIYNNKRGEIN</sequence>
<dbReference type="Pfam" id="PF04991">
    <property type="entry name" value="LicD"/>
    <property type="match status" value="1"/>
</dbReference>
<evidence type="ECO:0000313" key="2">
    <source>
        <dbReference type="EMBL" id="QBF76223.1"/>
    </source>
</evidence>
<reference evidence="2 3" key="1">
    <citation type="journal article" date="2019" name="Appl. Environ. Microbiol.">
        <title>Clostridium scindens ATCC 35704: integration of nutritional requirements, the complete genome sequence, and global transcriptional responses to bile acids.</title>
        <authorList>
            <person name="Devendran S."/>
            <person name="Shrestha R."/>
            <person name="Alves J.M.P."/>
            <person name="Wolf P.G."/>
            <person name="Ly L."/>
            <person name="Hernandez A.G."/>
            <person name="Mendez-Garcia C."/>
            <person name="Inboden A."/>
            <person name="Wiley J."/>
            <person name="Paul O."/>
            <person name="Allen A."/>
            <person name="Springer E."/>
            <person name="Wright C.L."/>
            <person name="Fields C.J."/>
            <person name="Daniel S.L."/>
            <person name="Ridlon J.M."/>
        </authorList>
    </citation>
    <scope>NUCLEOTIDE SEQUENCE [LARGE SCALE GENOMIC DNA]</scope>
    <source>
        <strain evidence="2 3">ATCC 35704</strain>
    </source>
</reference>
<dbReference type="GO" id="GO:0009100">
    <property type="term" value="P:glycoprotein metabolic process"/>
    <property type="evidence" value="ECO:0007669"/>
    <property type="project" value="UniProtKB-ARBA"/>
</dbReference>
<dbReference type="PANTHER" id="PTHR43404">
    <property type="entry name" value="LIPOPOLYSACCHARIDE CHOLINEPHOSPHOTRANSFERASE LICD"/>
    <property type="match status" value="1"/>
</dbReference>
<evidence type="ECO:0000259" key="1">
    <source>
        <dbReference type="Pfam" id="PF04991"/>
    </source>
</evidence>
<name>B0NG24_CLOS5</name>
<dbReference type="PANTHER" id="PTHR43404:SF2">
    <property type="entry name" value="LIPOPOLYSACCHARIDE CHOLINEPHOSPHOTRANSFERASE LICD"/>
    <property type="match status" value="1"/>
</dbReference>
<dbReference type="InterPro" id="IPR052942">
    <property type="entry name" value="LPS_cholinephosphotransferase"/>
</dbReference>
<dbReference type="AlphaFoldDB" id="B0NG24"/>
<dbReference type="eggNOG" id="COG3475">
    <property type="taxonomic scope" value="Bacteria"/>
</dbReference>
<dbReference type="HOGENOM" id="CLU_075543_0_0_9"/>
<dbReference type="InterPro" id="IPR007074">
    <property type="entry name" value="LicD/FKTN/FKRP_NTP_transf"/>
</dbReference>
<evidence type="ECO:0000313" key="3">
    <source>
        <dbReference type="Proteomes" id="UP000289664"/>
    </source>
</evidence>
<accession>B0NG24</accession>
<dbReference type="STRING" id="411468.CLOSCI_02427"/>
<keyword evidence="3" id="KW-1185">Reference proteome</keyword>